<proteinExistence type="predicted"/>
<name>A0A7S3S144_9SPIT</name>
<dbReference type="AlphaFoldDB" id="A0A7S3S144"/>
<evidence type="ECO:0000259" key="2">
    <source>
        <dbReference type="Pfam" id="PF04059"/>
    </source>
</evidence>
<dbReference type="InterPro" id="IPR007201">
    <property type="entry name" value="Mei2-like_Rrm_C"/>
</dbReference>
<dbReference type="SUPFAM" id="SSF54928">
    <property type="entry name" value="RNA-binding domain, RBD"/>
    <property type="match status" value="1"/>
</dbReference>
<evidence type="ECO:0000256" key="1">
    <source>
        <dbReference type="SAM" id="MobiDB-lite"/>
    </source>
</evidence>
<feature type="region of interest" description="Disordered" evidence="1">
    <location>
        <begin position="393"/>
        <end position="462"/>
    </location>
</feature>
<accession>A0A7S3S144</accession>
<gene>
    <name evidence="3" type="ORF">SACU0126_LOCUS9310</name>
</gene>
<protein>
    <recommendedName>
        <fullName evidence="2">Mei2-like C-terminal RNA recognition motif domain-containing protein</fullName>
    </recommendedName>
</protein>
<feature type="region of interest" description="Disordered" evidence="1">
    <location>
        <begin position="211"/>
        <end position="249"/>
    </location>
</feature>
<dbReference type="InterPro" id="IPR012677">
    <property type="entry name" value="Nucleotide-bd_a/b_plait_sf"/>
</dbReference>
<feature type="domain" description="Mei2-like C-terminal RNA recognition motif" evidence="2">
    <location>
        <begin position="272"/>
        <end position="374"/>
    </location>
</feature>
<dbReference type="EMBL" id="HBIQ01028219">
    <property type="protein sequence ID" value="CAE0540999.1"/>
    <property type="molecule type" value="Transcribed_RNA"/>
</dbReference>
<dbReference type="GO" id="GO:0003676">
    <property type="term" value="F:nucleic acid binding"/>
    <property type="evidence" value="ECO:0007669"/>
    <property type="project" value="InterPro"/>
</dbReference>
<evidence type="ECO:0000313" key="3">
    <source>
        <dbReference type="EMBL" id="CAE0540999.1"/>
    </source>
</evidence>
<organism evidence="3">
    <name type="scientific">Strombidinopsis acuminata</name>
    <dbReference type="NCBI Taxonomy" id="141414"/>
    <lineage>
        <taxon>Eukaryota</taxon>
        <taxon>Sar</taxon>
        <taxon>Alveolata</taxon>
        <taxon>Ciliophora</taxon>
        <taxon>Intramacronucleata</taxon>
        <taxon>Spirotrichea</taxon>
        <taxon>Choreotrichia</taxon>
        <taxon>Choreotrichida</taxon>
        <taxon>Strombidinopsidae</taxon>
        <taxon>Strombidinopsis</taxon>
    </lineage>
</organism>
<feature type="compositionally biased region" description="Low complexity" evidence="1">
    <location>
        <begin position="214"/>
        <end position="237"/>
    </location>
</feature>
<dbReference type="Pfam" id="PF04059">
    <property type="entry name" value="RRM_2"/>
    <property type="match status" value="1"/>
</dbReference>
<dbReference type="InterPro" id="IPR035979">
    <property type="entry name" value="RBD_domain_sf"/>
</dbReference>
<feature type="compositionally biased region" description="Basic and acidic residues" evidence="1">
    <location>
        <begin position="394"/>
        <end position="404"/>
    </location>
</feature>
<sequence length="462" mass="49744">MTAHKSDQKLLANASTTVSVRFTPEEYPSTLARAMNMFGCYGDIARLDISLGAATGCLLVTFFDVRSAMQVVVKFSGYAEFAPGAQHDFRAVSIPGSVFVELPAALSGFHTFGEIAGVSISGDDVVVEFYDMRAAQQVTFTLPGSRPRHQVPAQQQVPFAADESPASLVSNLMESLQRVQHTLGAVTANATGKMPEFSNVSDFLGASPTASLVSPTSSHKSPAASAPGSGSPMATASQTPAAGKPVREKVNSKDLTKFDILPEKITTGEEQRTTIMVRNIPKVCTRESFVEMLTSCNLGDRYTFFYMPFDKRRSVHCGFAFVNFKGPTDVLTLHVGIHNFHWHGLPNGARAAPQTPPALSYARLQGQDQLVKHFSLSAVMYDSDARKRPQFIRNQEHNAEEKETPSSPPGLEPENAPAKVNLNPWVDAPPQPKYISLGAGNAYSKDPTTSESAFLLSNAAGG</sequence>
<dbReference type="Gene3D" id="3.30.70.330">
    <property type="match status" value="1"/>
</dbReference>
<reference evidence="3" key="1">
    <citation type="submission" date="2021-01" db="EMBL/GenBank/DDBJ databases">
        <authorList>
            <person name="Corre E."/>
            <person name="Pelletier E."/>
            <person name="Niang G."/>
            <person name="Scheremetjew M."/>
            <person name="Finn R."/>
            <person name="Kale V."/>
            <person name="Holt S."/>
            <person name="Cochrane G."/>
            <person name="Meng A."/>
            <person name="Brown T."/>
            <person name="Cohen L."/>
        </authorList>
    </citation>
    <scope>NUCLEOTIDE SEQUENCE</scope>
    <source>
        <strain evidence="3">SPMC142</strain>
    </source>
</reference>